<dbReference type="PANTHER" id="PTHR36304">
    <property type="entry name" value="DOMAIN GTPASE-ACTIVATING PROTEIN, PUTATIVE-RELATED-RELATED"/>
    <property type="match status" value="1"/>
</dbReference>
<reference evidence="2 3" key="1">
    <citation type="journal article" date="2019" name="Nat. Microbiol.">
        <title>Mediterranean grassland soil C-N compound turnover is dependent on rainfall and depth, and is mediated by genomically divergent microorganisms.</title>
        <authorList>
            <person name="Diamond S."/>
            <person name="Andeer P.F."/>
            <person name="Li Z."/>
            <person name="Crits-Christoph A."/>
            <person name="Burstein D."/>
            <person name="Anantharaman K."/>
            <person name="Lane K.R."/>
            <person name="Thomas B.C."/>
            <person name="Pan C."/>
            <person name="Northen T.R."/>
            <person name="Banfield J.F."/>
        </authorList>
    </citation>
    <scope>NUCLEOTIDE SEQUENCE [LARGE SCALE GENOMIC DNA]</scope>
    <source>
        <strain evidence="2">WS_8</strain>
    </source>
</reference>
<proteinExistence type="predicted"/>
<protein>
    <submittedName>
        <fullName evidence="2">DUF4388 domain-containing protein</fullName>
    </submittedName>
</protein>
<accession>A0A538TPD0</accession>
<feature type="domain" description="PatA-like N-terminal" evidence="1">
    <location>
        <begin position="29"/>
        <end position="184"/>
    </location>
</feature>
<evidence type="ECO:0000313" key="3">
    <source>
        <dbReference type="Proteomes" id="UP000316609"/>
    </source>
</evidence>
<evidence type="ECO:0000259" key="1">
    <source>
        <dbReference type="Pfam" id="PF14332"/>
    </source>
</evidence>
<dbReference type="Proteomes" id="UP000316609">
    <property type="component" value="Unassembled WGS sequence"/>
</dbReference>
<dbReference type="AlphaFoldDB" id="A0A538TPD0"/>
<organism evidence="2 3">
    <name type="scientific">Eiseniibacteriota bacterium</name>
    <dbReference type="NCBI Taxonomy" id="2212470"/>
    <lineage>
        <taxon>Bacteria</taxon>
        <taxon>Candidatus Eiseniibacteriota</taxon>
    </lineage>
</organism>
<gene>
    <name evidence="2" type="ORF">E6K78_07595</name>
</gene>
<evidence type="ECO:0000313" key="2">
    <source>
        <dbReference type="EMBL" id="TMQ65481.1"/>
    </source>
</evidence>
<dbReference type="InterPro" id="IPR037257">
    <property type="entry name" value="T2SS_E_N_sf"/>
</dbReference>
<dbReference type="SUPFAM" id="SSF160246">
    <property type="entry name" value="EspE N-terminal domain-like"/>
    <property type="match status" value="1"/>
</dbReference>
<dbReference type="InterPro" id="IPR025497">
    <property type="entry name" value="PatA-like_N"/>
</dbReference>
<dbReference type="EMBL" id="VBOY01000070">
    <property type="protein sequence ID" value="TMQ65481.1"/>
    <property type="molecule type" value="Genomic_DNA"/>
</dbReference>
<dbReference type="Pfam" id="PF14332">
    <property type="entry name" value="DUF4388"/>
    <property type="match status" value="1"/>
</dbReference>
<dbReference type="PANTHER" id="PTHR36304:SF4">
    <property type="entry name" value="DUF4388 DOMAIN-CONTAINING PROTEIN"/>
    <property type="match status" value="1"/>
</dbReference>
<sequence>MSATCAGGVSEPRRPAWRKVSRVSAEALHGDLGRFFLSEVLQLLQLARATGRLELERDGERAEVLIERGRPVFARATGSRVRTGDVLVHRGAISEATLEAALERQRAGPEKRLGALLVAAGAAQADQVRAAVHDAMRRTVYGLMLWREGSFRFVPGGAPEREDIRLDLDLDRLILEGLRQADEARTRLSSDPPL</sequence>
<name>A0A538TPD0_UNCEI</name>
<comment type="caution">
    <text evidence="2">The sequence shown here is derived from an EMBL/GenBank/DDBJ whole genome shotgun (WGS) entry which is preliminary data.</text>
</comment>